<feature type="compositionally biased region" description="Basic and acidic residues" evidence="1">
    <location>
        <begin position="69"/>
        <end position="84"/>
    </location>
</feature>
<evidence type="ECO:0000313" key="2">
    <source>
        <dbReference type="EMBL" id="CAK0876442.1"/>
    </source>
</evidence>
<feature type="compositionally biased region" description="Basic residues" evidence="1">
    <location>
        <begin position="8"/>
        <end position="25"/>
    </location>
</feature>
<reference evidence="2" key="1">
    <citation type="submission" date="2023-10" db="EMBL/GenBank/DDBJ databases">
        <authorList>
            <person name="Chen Y."/>
            <person name="Shah S."/>
            <person name="Dougan E. K."/>
            <person name="Thang M."/>
            <person name="Chan C."/>
        </authorList>
    </citation>
    <scope>NUCLEOTIDE SEQUENCE [LARGE SCALE GENOMIC DNA]</scope>
</reference>
<accession>A0ABN9VTP4</accession>
<feature type="region of interest" description="Disordered" evidence="1">
    <location>
        <begin position="1"/>
        <end position="116"/>
    </location>
</feature>
<feature type="compositionally biased region" description="Basic and acidic residues" evidence="1">
    <location>
        <begin position="107"/>
        <end position="116"/>
    </location>
</feature>
<feature type="compositionally biased region" description="Acidic residues" evidence="1">
    <location>
        <begin position="57"/>
        <end position="68"/>
    </location>
</feature>
<keyword evidence="3" id="KW-1185">Reference proteome</keyword>
<name>A0ABN9VTP4_9DINO</name>
<protein>
    <submittedName>
        <fullName evidence="2">Uncharacterized protein</fullName>
    </submittedName>
</protein>
<gene>
    <name evidence="2" type="ORF">PCOR1329_LOCUS60806</name>
</gene>
<feature type="compositionally biased region" description="Polar residues" evidence="1">
    <location>
        <begin position="40"/>
        <end position="49"/>
    </location>
</feature>
<proteinExistence type="predicted"/>
<evidence type="ECO:0000313" key="3">
    <source>
        <dbReference type="Proteomes" id="UP001189429"/>
    </source>
</evidence>
<organism evidence="2 3">
    <name type="scientific">Prorocentrum cordatum</name>
    <dbReference type="NCBI Taxonomy" id="2364126"/>
    <lineage>
        <taxon>Eukaryota</taxon>
        <taxon>Sar</taxon>
        <taxon>Alveolata</taxon>
        <taxon>Dinophyceae</taxon>
        <taxon>Prorocentrales</taxon>
        <taxon>Prorocentraceae</taxon>
        <taxon>Prorocentrum</taxon>
    </lineage>
</organism>
<evidence type="ECO:0000256" key="1">
    <source>
        <dbReference type="SAM" id="MobiDB-lite"/>
    </source>
</evidence>
<comment type="caution">
    <text evidence="2">The sequence shown here is derived from an EMBL/GenBank/DDBJ whole genome shotgun (WGS) entry which is preliminary data.</text>
</comment>
<dbReference type="Proteomes" id="UP001189429">
    <property type="component" value="Unassembled WGS sequence"/>
</dbReference>
<dbReference type="EMBL" id="CAUYUJ010017626">
    <property type="protein sequence ID" value="CAK0876442.1"/>
    <property type="molecule type" value="Genomic_DNA"/>
</dbReference>
<sequence>MSTDQHLGRRLRSHNLSRQHKLRGRQLKDHLPDLMLGQRFHSSGSSRQPGNGKREREEEEDEEEEEEGGGGRREEGGGRRREGGGGRGDTCWVSDATAPALLRSRAAGRERGREAEERRLALRHVCASVGA</sequence>